<protein>
    <submittedName>
        <fullName evidence="1">Uncharacterized protein</fullName>
    </submittedName>
</protein>
<comment type="caution">
    <text evidence="1">The sequence shown here is derived from an EMBL/GenBank/DDBJ whole genome shotgun (WGS) entry which is preliminary data.</text>
</comment>
<dbReference type="EMBL" id="CACTIH010005951">
    <property type="protein sequence ID" value="CAA3003337.1"/>
    <property type="molecule type" value="Genomic_DNA"/>
</dbReference>
<reference evidence="1 2" key="1">
    <citation type="submission" date="2019-12" db="EMBL/GenBank/DDBJ databases">
        <authorList>
            <person name="Alioto T."/>
            <person name="Alioto T."/>
            <person name="Gomez Garrido J."/>
        </authorList>
    </citation>
    <scope>NUCLEOTIDE SEQUENCE [LARGE SCALE GENOMIC DNA]</scope>
</reference>
<evidence type="ECO:0000313" key="1">
    <source>
        <dbReference type="EMBL" id="CAA3003337.1"/>
    </source>
</evidence>
<keyword evidence="2" id="KW-1185">Reference proteome</keyword>
<accession>A0A8S0TE23</accession>
<sequence>MGTSEGSVPTGVIPPVVNTTTTNVIPPVVGAPTIAPQLDSSIVGGREQKFAYRDRETHAKKEEEEKRIWAGCESDDLGCWAVGPTSLLLHSFFFTTNLYAYLTI</sequence>
<organism evidence="1 2">
    <name type="scientific">Olea europaea subsp. europaea</name>
    <dbReference type="NCBI Taxonomy" id="158383"/>
    <lineage>
        <taxon>Eukaryota</taxon>
        <taxon>Viridiplantae</taxon>
        <taxon>Streptophyta</taxon>
        <taxon>Embryophyta</taxon>
        <taxon>Tracheophyta</taxon>
        <taxon>Spermatophyta</taxon>
        <taxon>Magnoliopsida</taxon>
        <taxon>eudicotyledons</taxon>
        <taxon>Gunneridae</taxon>
        <taxon>Pentapetalae</taxon>
        <taxon>asterids</taxon>
        <taxon>lamiids</taxon>
        <taxon>Lamiales</taxon>
        <taxon>Oleaceae</taxon>
        <taxon>Oleeae</taxon>
        <taxon>Olea</taxon>
    </lineage>
</organism>
<name>A0A8S0TE23_OLEEU</name>
<evidence type="ECO:0000313" key="2">
    <source>
        <dbReference type="Proteomes" id="UP000594638"/>
    </source>
</evidence>
<dbReference type="Gramene" id="OE9A119936T1">
    <property type="protein sequence ID" value="OE9A119936C1"/>
    <property type="gene ID" value="OE9A119936"/>
</dbReference>
<dbReference type="Proteomes" id="UP000594638">
    <property type="component" value="Unassembled WGS sequence"/>
</dbReference>
<proteinExistence type="predicted"/>
<gene>
    <name evidence="1" type="ORF">OLEA9_A119936</name>
</gene>
<dbReference type="AlphaFoldDB" id="A0A8S0TE23"/>